<feature type="chain" id="PRO_5034405834" evidence="16">
    <location>
        <begin position="22"/>
        <end position="817"/>
    </location>
</feature>
<keyword evidence="1" id="KW-0813">Transport</keyword>
<evidence type="ECO:0000256" key="2">
    <source>
        <dbReference type="ARBA" id="ARBA00022475"/>
    </source>
</evidence>
<evidence type="ECO:0000256" key="14">
    <source>
        <dbReference type="ARBA" id="ARBA00034104"/>
    </source>
</evidence>
<keyword evidence="4 16" id="KW-0732">Signal</keyword>
<dbReference type="SMART" id="SM00079">
    <property type="entry name" value="PBPe"/>
    <property type="match status" value="1"/>
</dbReference>
<dbReference type="AlphaFoldDB" id="A0A8D0UNT1"/>
<dbReference type="InterPro" id="IPR001828">
    <property type="entry name" value="ANF_lig-bd_rcpt"/>
</dbReference>
<dbReference type="InterPro" id="IPR001320">
    <property type="entry name" value="Iontro_rcpt_C"/>
</dbReference>
<evidence type="ECO:0000256" key="7">
    <source>
        <dbReference type="ARBA" id="ARBA00023065"/>
    </source>
</evidence>
<dbReference type="CDD" id="cd06388">
    <property type="entry name" value="PBP1_iGluR_AMPA_GluR4"/>
    <property type="match status" value="1"/>
</dbReference>
<keyword evidence="8 15" id="KW-0472">Membrane</keyword>
<dbReference type="Gene3D" id="3.40.190.10">
    <property type="entry name" value="Periplasmic binding protein-like II"/>
    <property type="match status" value="2"/>
</dbReference>
<dbReference type="SUPFAM" id="SSF53850">
    <property type="entry name" value="Periplasmic binding protein-like II"/>
    <property type="match status" value="1"/>
</dbReference>
<dbReference type="InterPro" id="IPR015683">
    <property type="entry name" value="Ionotropic_Glu_rcpt"/>
</dbReference>
<evidence type="ECO:0000256" key="9">
    <source>
        <dbReference type="ARBA" id="ARBA00023170"/>
    </source>
</evidence>
<dbReference type="Pfam" id="PF00060">
    <property type="entry name" value="Lig_chan"/>
    <property type="match status" value="1"/>
</dbReference>
<evidence type="ECO:0000256" key="6">
    <source>
        <dbReference type="ARBA" id="ARBA00023018"/>
    </source>
</evidence>
<feature type="domain" description="Ionotropic glutamate receptor C-terminal" evidence="18">
    <location>
        <begin position="416"/>
        <end position="706"/>
    </location>
</feature>
<dbReference type="SMART" id="SM00062">
    <property type="entry name" value="PBPb"/>
    <property type="match status" value="1"/>
</dbReference>
<feature type="domain" description="Solute-binding protein family 3/N-terminal" evidence="17">
    <location>
        <begin position="416"/>
        <end position="707"/>
    </location>
</feature>
<keyword evidence="5 15" id="KW-1133">Transmembrane helix</keyword>
<feature type="transmembrane region" description="Helical" evidence="15">
    <location>
        <begin position="732"/>
        <end position="753"/>
    </location>
</feature>
<accession>A0A8D0UNT1</accession>
<evidence type="ECO:0000259" key="18">
    <source>
        <dbReference type="SMART" id="SM00079"/>
    </source>
</evidence>
<dbReference type="PANTHER" id="PTHR18966">
    <property type="entry name" value="IONOTROPIC GLUTAMATE RECEPTOR"/>
    <property type="match status" value="1"/>
</dbReference>
<dbReference type="Ensembl" id="ENSSSCT00025043696.1">
    <property type="protein sequence ID" value="ENSSSCP00025018573.1"/>
    <property type="gene ID" value="ENSSSCG00025032154.1"/>
</dbReference>
<dbReference type="Pfam" id="PF10613">
    <property type="entry name" value="Lig_chan-Glu_bd"/>
    <property type="match status" value="1"/>
</dbReference>
<organism evidence="20 21">
    <name type="scientific">Sus scrofa</name>
    <name type="common">Pig</name>
    <dbReference type="NCBI Taxonomy" id="9823"/>
    <lineage>
        <taxon>Eukaryota</taxon>
        <taxon>Metazoa</taxon>
        <taxon>Chordata</taxon>
        <taxon>Craniata</taxon>
        <taxon>Vertebrata</taxon>
        <taxon>Euteleostomi</taxon>
        <taxon>Mammalia</taxon>
        <taxon>Eutheria</taxon>
        <taxon>Laurasiatheria</taxon>
        <taxon>Artiodactyla</taxon>
        <taxon>Suina</taxon>
        <taxon>Suidae</taxon>
        <taxon>Sus</taxon>
    </lineage>
</organism>
<keyword evidence="13" id="KW-0407">Ion channel</keyword>
<evidence type="ECO:0000256" key="15">
    <source>
        <dbReference type="SAM" id="Phobius"/>
    </source>
</evidence>
<comment type="subcellular location">
    <subcellularLocation>
        <location evidence="14">Postsynaptic cell membrane</location>
        <topology evidence="14">Multi-pass membrane protein</topology>
    </subcellularLocation>
</comment>
<dbReference type="GO" id="GO:0007166">
    <property type="term" value="P:cell surface receptor signaling pathway"/>
    <property type="evidence" value="ECO:0007669"/>
    <property type="project" value="UniProtKB-ARBA"/>
</dbReference>
<evidence type="ECO:0000256" key="10">
    <source>
        <dbReference type="ARBA" id="ARBA00023180"/>
    </source>
</evidence>
<dbReference type="InterPro" id="IPR001638">
    <property type="entry name" value="Solute-binding_3/MltF_N"/>
</dbReference>
<evidence type="ECO:0000256" key="13">
    <source>
        <dbReference type="ARBA" id="ARBA00023303"/>
    </source>
</evidence>
<dbReference type="Gene3D" id="3.40.50.2300">
    <property type="match status" value="2"/>
</dbReference>
<dbReference type="SMART" id="SM00918">
    <property type="entry name" value="Lig_chan-Glu_bd"/>
    <property type="match status" value="1"/>
</dbReference>
<keyword evidence="9" id="KW-0675">Receptor</keyword>
<keyword evidence="6" id="KW-0770">Synapse</keyword>
<evidence type="ECO:0000256" key="12">
    <source>
        <dbReference type="ARBA" id="ARBA00023286"/>
    </source>
</evidence>
<evidence type="ECO:0000313" key="21">
    <source>
        <dbReference type="Proteomes" id="UP000694727"/>
    </source>
</evidence>
<dbReference type="SUPFAM" id="SSF53822">
    <property type="entry name" value="Periplasmic binding protein-like I"/>
    <property type="match status" value="1"/>
</dbReference>
<feature type="transmembrane region" description="Helical" evidence="15">
    <location>
        <begin position="547"/>
        <end position="565"/>
    </location>
</feature>
<keyword evidence="10" id="KW-0325">Glycoprotein</keyword>
<dbReference type="GO" id="GO:0045211">
    <property type="term" value="C:postsynaptic membrane"/>
    <property type="evidence" value="ECO:0007669"/>
    <property type="project" value="UniProtKB-SubCell"/>
</dbReference>
<evidence type="ECO:0000256" key="8">
    <source>
        <dbReference type="ARBA" id="ARBA00023136"/>
    </source>
</evidence>
<dbReference type="FunFam" id="1.10.287.70:FF:000099">
    <property type="entry name" value="glutamate receptor 2 isoform X1"/>
    <property type="match status" value="1"/>
</dbReference>
<evidence type="ECO:0000256" key="3">
    <source>
        <dbReference type="ARBA" id="ARBA00022692"/>
    </source>
</evidence>
<evidence type="ECO:0000256" key="11">
    <source>
        <dbReference type="ARBA" id="ARBA00023257"/>
    </source>
</evidence>
<dbReference type="GO" id="GO:0022824">
    <property type="term" value="F:transmitter-gated monoatomic ion channel activity"/>
    <property type="evidence" value="ECO:0007669"/>
    <property type="project" value="UniProtKB-ARBA"/>
</dbReference>
<dbReference type="FunFam" id="3.40.50.2300:FF:000261">
    <property type="entry name" value="glutamate receptor 4 isoform X7"/>
    <property type="match status" value="1"/>
</dbReference>
<dbReference type="Proteomes" id="UP000694727">
    <property type="component" value="Unplaced"/>
</dbReference>
<evidence type="ECO:0000256" key="5">
    <source>
        <dbReference type="ARBA" id="ARBA00022989"/>
    </source>
</evidence>
<feature type="domain" description="Ionotropic glutamate receptor L-glutamate and glycine-binding" evidence="19">
    <location>
        <begin position="426"/>
        <end position="491"/>
    </location>
</feature>
<protein>
    <submittedName>
        <fullName evidence="20">Glutamate ionotropic receptor AMPA type subunit 4</fullName>
    </submittedName>
</protein>
<evidence type="ECO:0000256" key="4">
    <source>
        <dbReference type="ARBA" id="ARBA00022729"/>
    </source>
</evidence>
<keyword evidence="12" id="KW-1071">Ligand-gated ion channel</keyword>
<dbReference type="FunFam" id="3.40.190.10:FF:000087">
    <property type="entry name" value="glutamate receptor 4 isoform X2"/>
    <property type="match status" value="1"/>
</dbReference>
<evidence type="ECO:0000313" key="20">
    <source>
        <dbReference type="Ensembl" id="ENSSSCP00025018573.1"/>
    </source>
</evidence>
<keyword evidence="11" id="KW-0628">Postsynaptic cell membrane</keyword>
<evidence type="ECO:0000256" key="16">
    <source>
        <dbReference type="SAM" id="SignalP"/>
    </source>
</evidence>
<feature type="signal peptide" evidence="16">
    <location>
        <begin position="1"/>
        <end position="21"/>
    </location>
</feature>
<dbReference type="Gene3D" id="1.10.287.70">
    <property type="match status" value="2"/>
</dbReference>
<proteinExistence type="predicted"/>
<evidence type="ECO:0000256" key="1">
    <source>
        <dbReference type="ARBA" id="ARBA00022448"/>
    </source>
</evidence>
<evidence type="ECO:0000259" key="19">
    <source>
        <dbReference type="SMART" id="SM00918"/>
    </source>
</evidence>
<dbReference type="Pfam" id="PF01094">
    <property type="entry name" value="ANF_receptor"/>
    <property type="match status" value="1"/>
</dbReference>
<sequence>MRIICRQIVLLFSGFWGLAMGAFPSSVQIGGLFIRNTDQEYTAFRLAIFLHNTSPNASEAPFNLVPHVDNIETANSFAVTNAFCSQYSRGVFAIFGLYDKRSVHTLTSFCSALHISLITPSFPTEGESQFVLQLRPSLRGALLSLLDHYEWNCFVFLYDTDRGYSILQAIMEKAGQNGWHVSAICVENFNDVSYRQLLEELDRRQEKKFVIDCEIERLQNILEQIVSVGKHVKGYHYIIANLGFKDISLERFIHGGANVTGFQLVDFNTPMVTKLMDRWKKLDQREYPGSETPPKYTSALTYDGVLVMAETFRNLRRQKIDISRRGNAGDCLANPAAPWGQGIDMERTLKQVQIQGLTGNVQFDHYGRRVNYTMDVFELKSTGPRKVGYWNDMDKLVLIQDVPTLGNDTAAIENRTVVVTTIMESPYVMYKKNHEMFEGNDKYEGYCVDLASEIAKHIGIKYKIAIVPDGKYGARDADTKIWNGMVGELVYGKAEIAIAPLTITLVREEVIDFSKPFMSLGISIMIKKPQKSKPGVFSFLDPLAYEIWMCIVFAYIGVSVVLFLVSRFSPYEWHTEEPEDGKEGPSDQPPNEFGIFNSLWFSLGAFMQQGCDISPRSVFTRTTAEGVARVRKSKGKFAFLLESTMNEYIEQRKPCDTMKVGGNLDSKGYGVATPKGSSLRTPVNLAVLKLSEAGVLDKLKNKWWYDKGECGPKDSGSKDKTSALSLSNVAGVFYILVGGLGLAMLVALIEFCYKSRAEAKRMKLTFSEAIRNKARLSITGSVGENGRVLTPDCPKAVHTGTAIRQSSGLAVIASDLP</sequence>
<name>A0A8D0UNT1_PIG</name>
<dbReference type="InterPro" id="IPR028082">
    <property type="entry name" value="Peripla_BP_I"/>
</dbReference>
<keyword evidence="7" id="KW-0406">Ion transport</keyword>
<keyword evidence="2" id="KW-1003">Cell membrane</keyword>
<keyword evidence="3 15" id="KW-0812">Transmembrane</keyword>
<dbReference type="InterPro" id="IPR019594">
    <property type="entry name" value="Glu/Gly-bd"/>
</dbReference>
<evidence type="ECO:0000259" key="17">
    <source>
        <dbReference type="SMART" id="SM00062"/>
    </source>
</evidence>
<dbReference type="FunFam" id="3.40.190.10:FF:000001">
    <property type="entry name" value="Glutamate receptor ionotropic, kainate 2"/>
    <property type="match status" value="1"/>
</dbReference>
<reference evidence="20" key="1">
    <citation type="submission" date="2025-08" db="UniProtKB">
        <authorList>
            <consortium name="Ensembl"/>
        </authorList>
    </citation>
    <scope>IDENTIFICATION</scope>
</reference>